<sequence>IAASSLLSQCFPRQRALINIIQFTSACSVETAFVGQPGNGRITLIKTFSTFPAEV</sequence>
<reference evidence="1 2" key="1">
    <citation type="journal article" date="2023" name="Sci. Data">
        <title>Genome assembly of the Korean intertidal mud-creeper Batillaria attramentaria.</title>
        <authorList>
            <person name="Patra A.K."/>
            <person name="Ho P.T."/>
            <person name="Jun S."/>
            <person name="Lee S.J."/>
            <person name="Kim Y."/>
            <person name="Won Y.J."/>
        </authorList>
    </citation>
    <scope>NUCLEOTIDE SEQUENCE [LARGE SCALE GENOMIC DNA]</scope>
    <source>
        <strain evidence="1">Wonlab-2016</strain>
    </source>
</reference>
<evidence type="ECO:0000313" key="1">
    <source>
        <dbReference type="EMBL" id="KAK7450678.1"/>
    </source>
</evidence>
<organism evidence="1 2">
    <name type="scientific">Batillaria attramentaria</name>
    <dbReference type="NCBI Taxonomy" id="370345"/>
    <lineage>
        <taxon>Eukaryota</taxon>
        <taxon>Metazoa</taxon>
        <taxon>Spiralia</taxon>
        <taxon>Lophotrochozoa</taxon>
        <taxon>Mollusca</taxon>
        <taxon>Gastropoda</taxon>
        <taxon>Caenogastropoda</taxon>
        <taxon>Sorbeoconcha</taxon>
        <taxon>Cerithioidea</taxon>
        <taxon>Batillariidae</taxon>
        <taxon>Batillaria</taxon>
    </lineage>
</organism>
<dbReference type="Proteomes" id="UP001519460">
    <property type="component" value="Unassembled WGS sequence"/>
</dbReference>
<name>A0ABD0J1L0_9CAEN</name>
<feature type="non-terminal residue" evidence="1">
    <location>
        <position position="1"/>
    </location>
</feature>
<feature type="non-terminal residue" evidence="1">
    <location>
        <position position="55"/>
    </location>
</feature>
<comment type="caution">
    <text evidence="1">The sequence shown here is derived from an EMBL/GenBank/DDBJ whole genome shotgun (WGS) entry which is preliminary data.</text>
</comment>
<protein>
    <submittedName>
        <fullName evidence="1">Uncharacterized protein</fullName>
    </submittedName>
</protein>
<dbReference type="EMBL" id="JACVVK020000738">
    <property type="protein sequence ID" value="KAK7450678.1"/>
    <property type="molecule type" value="Genomic_DNA"/>
</dbReference>
<dbReference type="AlphaFoldDB" id="A0ABD0J1L0"/>
<accession>A0ABD0J1L0</accession>
<gene>
    <name evidence="1" type="ORF">BaRGS_00039923</name>
</gene>
<evidence type="ECO:0000313" key="2">
    <source>
        <dbReference type="Proteomes" id="UP001519460"/>
    </source>
</evidence>
<keyword evidence="2" id="KW-1185">Reference proteome</keyword>
<proteinExistence type="predicted"/>